<dbReference type="EMBL" id="BNCO01000004">
    <property type="protein sequence ID" value="GIL47692.1"/>
    <property type="molecule type" value="Genomic_DNA"/>
</dbReference>
<dbReference type="InterPro" id="IPR011990">
    <property type="entry name" value="TPR-like_helical_dom_sf"/>
</dbReference>
<organism evidence="2 3">
    <name type="scientific">Volvox africanus</name>
    <dbReference type="NCBI Taxonomy" id="51714"/>
    <lineage>
        <taxon>Eukaryota</taxon>
        <taxon>Viridiplantae</taxon>
        <taxon>Chlorophyta</taxon>
        <taxon>core chlorophytes</taxon>
        <taxon>Chlorophyceae</taxon>
        <taxon>CS clade</taxon>
        <taxon>Chlamydomonadales</taxon>
        <taxon>Volvocaceae</taxon>
        <taxon>Volvox</taxon>
    </lineage>
</organism>
<name>A0A8J4EVV0_9CHLO</name>
<evidence type="ECO:0000313" key="3">
    <source>
        <dbReference type="Proteomes" id="UP000747399"/>
    </source>
</evidence>
<dbReference type="AlphaFoldDB" id="A0A8J4EVV0"/>
<evidence type="ECO:0008006" key="4">
    <source>
        <dbReference type="Google" id="ProtNLM"/>
    </source>
</evidence>
<keyword evidence="3" id="KW-1185">Reference proteome</keyword>
<gene>
    <name evidence="2" type="ORF">Vafri_4456</name>
</gene>
<comment type="caution">
    <text evidence="2">The sequence shown here is derived from an EMBL/GenBank/DDBJ whole genome shotgun (WGS) entry which is preliminary data.</text>
</comment>
<dbReference type="Gene3D" id="1.25.40.10">
    <property type="entry name" value="Tetratricopeptide repeat domain"/>
    <property type="match status" value="1"/>
</dbReference>
<accession>A0A8J4EVV0</accession>
<dbReference type="Proteomes" id="UP000747399">
    <property type="component" value="Unassembled WGS sequence"/>
</dbReference>
<evidence type="ECO:0000313" key="2">
    <source>
        <dbReference type="EMBL" id="GIL47692.1"/>
    </source>
</evidence>
<sequence>MDCVFSFHHQRYPGPPRFLRVRQPQHSHLHVPHRARPDIMSSSSLSQCPSAASSRTPDFAASPSGRSTPQFISRRSLVVGAVSTTAIVAGFMAAGGVALAASVINGGIGGGGDPRVLTRSGMDKFRRNQVEASVEDFDRVVQLAPQMRPYMWQRGLSLYYLGRYAEGAEQFRVDVAVNPNDTEESIWTFLCEAQMVGPEQARMQFLEVGRDPRPVMRAAYECFRTGELPDKIMAQVSDNGGHDTFYGLLYVGLWHEAHGDTTEAKKAITAAVQTPYARLSGDYMASLARVHCQRRNWEPSSPAVA</sequence>
<proteinExistence type="predicted"/>
<feature type="compositionally biased region" description="Low complexity" evidence="1">
    <location>
        <begin position="41"/>
        <end position="54"/>
    </location>
</feature>
<dbReference type="GO" id="GO:0009507">
    <property type="term" value="C:chloroplast"/>
    <property type="evidence" value="ECO:0007669"/>
    <property type="project" value="TreeGrafter"/>
</dbReference>
<dbReference type="PANTHER" id="PTHR47908">
    <property type="match status" value="1"/>
</dbReference>
<reference evidence="2" key="1">
    <citation type="journal article" date="2021" name="Proc. Natl. Acad. Sci. U.S.A.">
        <title>Three genomes in the algal genus Volvox reveal the fate of a haploid sex-determining region after a transition to homothallism.</title>
        <authorList>
            <person name="Yamamoto K."/>
            <person name="Hamaji T."/>
            <person name="Kawai-Toyooka H."/>
            <person name="Matsuzaki R."/>
            <person name="Takahashi F."/>
            <person name="Nishimura Y."/>
            <person name="Kawachi M."/>
            <person name="Noguchi H."/>
            <person name="Minakuchi Y."/>
            <person name="Umen J.G."/>
            <person name="Toyoda A."/>
            <person name="Nozaki H."/>
        </authorList>
    </citation>
    <scope>NUCLEOTIDE SEQUENCE</scope>
    <source>
        <strain evidence="2">NIES-3780</strain>
    </source>
</reference>
<evidence type="ECO:0000256" key="1">
    <source>
        <dbReference type="SAM" id="MobiDB-lite"/>
    </source>
</evidence>
<protein>
    <recommendedName>
        <fullName evidence="4">Tetratricopeptide repeat protein</fullName>
    </recommendedName>
</protein>
<dbReference type="SUPFAM" id="SSF48452">
    <property type="entry name" value="TPR-like"/>
    <property type="match status" value="1"/>
</dbReference>
<dbReference type="PANTHER" id="PTHR47908:SF2">
    <property type="entry name" value="TETRATRICOPEPTIDE REPEAT (TPR)-LIKE SUPERFAMILY PROTEIN"/>
    <property type="match status" value="1"/>
</dbReference>
<feature type="region of interest" description="Disordered" evidence="1">
    <location>
        <begin position="35"/>
        <end position="67"/>
    </location>
</feature>